<proteinExistence type="predicted"/>
<comment type="caution">
    <text evidence="1">The sequence shown here is derived from an EMBL/GenBank/DDBJ whole genome shotgun (WGS) entry which is preliminary data.</text>
</comment>
<accession>A0A822Y515</accession>
<evidence type="ECO:0000313" key="2">
    <source>
        <dbReference type="Proteomes" id="UP000607653"/>
    </source>
</evidence>
<dbReference type="Proteomes" id="UP000607653">
    <property type="component" value="Unassembled WGS sequence"/>
</dbReference>
<dbReference type="EMBL" id="DUZY01000002">
    <property type="protein sequence ID" value="DAD26691.1"/>
    <property type="molecule type" value="Genomic_DNA"/>
</dbReference>
<sequence length="65" mass="6791">MWVVLVGESACPLSVNCNPNSGVTLPPFYSTAAFSATKSKCKQNSLGLGTTNTLSLFPSLLILLS</sequence>
<gene>
    <name evidence="1" type="ORF">HUJ06_028159</name>
</gene>
<evidence type="ECO:0000313" key="1">
    <source>
        <dbReference type="EMBL" id="DAD26691.1"/>
    </source>
</evidence>
<name>A0A822Y515_NELNU</name>
<keyword evidence="2" id="KW-1185">Reference proteome</keyword>
<protein>
    <submittedName>
        <fullName evidence="1">Uncharacterized protein</fullName>
    </submittedName>
</protein>
<organism evidence="1 2">
    <name type="scientific">Nelumbo nucifera</name>
    <name type="common">Sacred lotus</name>
    <dbReference type="NCBI Taxonomy" id="4432"/>
    <lineage>
        <taxon>Eukaryota</taxon>
        <taxon>Viridiplantae</taxon>
        <taxon>Streptophyta</taxon>
        <taxon>Embryophyta</taxon>
        <taxon>Tracheophyta</taxon>
        <taxon>Spermatophyta</taxon>
        <taxon>Magnoliopsida</taxon>
        <taxon>Proteales</taxon>
        <taxon>Nelumbonaceae</taxon>
        <taxon>Nelumbo</taxon>
    </lineage>
</organism>
<reference evidence="1 2" key="1">
    <citation type="journal article" date="2020" name="Mol. Biol. Evol.">
        <title>Distinct Expression and Methylation Patterns for Genes with Different Fates following a Single Whole-Genome Duplication in Flowering Plants.</title>
        <authorList>
            <person name="Shi T."/>
            <person name="Rahmani R.S."/>
            <person name="Gugger P.F."/>
            <person name="Wang M."/>
            <person name="Li H."/>
            <person name="Zhang Y."/>
            <person name="Li Z."/>
            <person name="Wang Q."/>
            <person name="Van de Peer Y."/>
            <person name="Marchal K."/>
            <person name="Chen J."/>
        </authorList>
    </citation>
    <scope>NUCLEOTIDE SEQUENCE [LARGE SCALE GENOMIC DNA]</scope>
    <source>
        <tissue evidence="1">Leaf</tissue>
    </source>
</reference>
<dbReference type="AlphaFoldDB" id="A0A822Y515"/>